<accession>A0A815FQ13</accession>
<dbReference type="AlphaFoldDB" id="A0A815FQ13"/>
<evidence type="ECO:0000313" key="4">
    <source>
        <dbReference type="EMBL" id="CAF1590385.1"/>
    </source>
</evidence>
<dbReference type="PROSITE" id="PS50181">
    <property type="entry name" value="FBOX"/>
    <property type="match status" value="1"/>
</dbReference>
<organism evidence="3 5">
    <name type="scientific">Rotaria sordida</name>
    <dbReference type="NCBI Taxonomy" id="392033"/>
    <lineage>
        <taxon>Eukaryota</taxon>
        <taxon>Metazoa</taxon>
        <taxon>Spiralia</taxon>
        <taxon>Gnathifera</taxon>
        <taxon>Rotifera</taxon>
        <taxon>Eurotatoria</taxon>
        <taxon>Bdelloidea</taxon>
        <taxon>Philodinida</taxon>
        <taxon>Philodinidae</taxon>
        <taxon>Rotaria</taxon>
    </lineage>
</organism>
<dbReference type="InterPro" id="IPR001810">
    <property type="entry name" value="F-box_dom"/>
</dbReference>
<evidence type="ECO:0000313" key="5">
    <source>
        <dbReference type="Proteomes" id="UP000663854"/>
    </source>
</evidence>
<evidence type="ECO:0000256" key="1">
    <source>
        <dbReference type="SAM" id="Coils"/>
    </source>
</evidence>
<dbReference type="EMBL" id="CAJNOL010004546">
    <property type="protein sequence ID" value="CAF1590385.1"/>
    <property type="molecule type" value="Genomic_DNA"/>
</dbReference>
<keyword evidence="1" id="KW-0175">Coiled coil</keyword>
<feature type="coiled-coil region" evidence="1">
    <location>
        <begin position="580"/>
        <end position="609"/>
    </location>
</feature>
<evidence type="ECO:0000313" key="6">
    <source>
        <dbReference type="Proteomes" id="UP000663870"/>
    </source>
</evidence>
<gene>
    <name evidence="4" type="ORF">JXQ802_LOCUS47166</name>
    <name evidence="3" type="ORF">PYM288_LOCUS31300</name>
</gene>
<name>A0A815FQ13_9BILA</name>
<proteinExistence type="predicted"/>
<dbReference type="Proteomes" id="UP000663870">
    <property type="component" value="Unassembled WGS sequence"/>
</dbReference>
<dbReference type="Proteomes" id="UP000663854">
    <property type="component" value="Unassembled WGS sequence"/>
</dbReference>
<feature type="domain" description="F-box" evidence="2">
    <location>
        <begin position="4"/>
        <end position="51"/>
    </location>
</feature>
<reference evidence="3" key="1">
    <citation type="submission" date="2021-02" db="EMBL/GenBank/DDBJ databases">
        <authorList>
            <person name="Nowell W R."/>
        </authorList>
    </citation>
    <scope>NUCLEOTIDE SEQUENCE</scope>
</reference>
<keyword evidence="6" id="KW-1185">Reference proteome</keyword>
<evidence type="ECO:0000259" key="2">
    <source>
        <dbReference type="PROSITE" id="PS50181"/>
    </source>
</evidence>
<evidence type="ECO:0000313" key="3">
    <source>
        <dbReference type="EMBL" id="CAF1328789.1"/>
    </source>
</evidence>
<dbReference type="EMBL" id="CAJNOH010003238">
    <property type="protein sequence ID" value="CAF1328789.1"/>
    <property type="molecule type" value="Genomic_DNA"/>
</dbReference>
<sequence>MVLITCFNDLPDLVLIELFSYLSSSDILWGFTHLNQRLTMLIIEQGFFYHINLSLSKNHQFNKILHFLPLNLIKILAIDSDASPLQLTCWPYLPSLTTLRIIGTYNHDHLLLFILLHAATLTHLIIKSNERIVPDGFSMKFEHPTGDMTPLIKNILLIHLPALRSLDLGMEYYNTRWPITTKIVPLTYIRICLPSTDILVHLMSTPPLSKTLRQLHVRLSYNCCDSLSTPNPSIPMVNLRIFTLVQTFFSEFTIKWRFFEILISSKIMPVLQRANISLFINIDDLHRINSSSIFTDRHVDVNFAFKIINCPQYVNITQYIPCGNQYHRREIVGATFVVNHWCDRSQWLIDGDPFSYGRKEYHHMWYTLPWINLLLPQRSLTDLAQLDSNDLFEMIKIIEANKGNVLQEVGDAQQKMLFIEQYATKYTTNLIKYKRTDFMAEKQYLSKFFYDTDEFNNSRGNIQQKQDFHGNQTGYKFGNFYDYKVEHPTTQCTHPEHNEDSIEKNIDVCSGTASGKIDFLTDMLVVHTDTQMHTCERCKETASLLDRRMVSGTPYVMYGKNYYHPKCAKRAKICENFDFTNLSKIKARNAQKELENAQKELENEQKELE</sequence>
<protein>
    <recommendedName>
        <fullName evidence="2">F-box domain-containing protein</fullName>
    </recommendedName>
</protein>
<comment type="caution">
    <text evidence="3">The sequence shown here is derived from an EMBL/GenBank/DDBJ whole genome shotgun (WGS) entry which is preliminary data.</text>
</comment>